<evidence type="ECO:0000256" key="6">
    <source>
        <dbReference type="ARBA" id="ARBA00022837"/>
    </source>
</evidence>
<dbReference type="GO" id="GO:0046872">
    <property type="term" value="F:metal ion binding"/>
    <property type="evidence" value="ECO:0007669"/>
    <property type="project" value="UniProtKB-KW"/>
</dbReference>
<keyword evidence="5" id="KW-0430">Lectin</keyword>
<evidence type="ECO:0000313" key="11">
    <source>
        <dbReference type="Proteomes" id="UP000683360"/>
    </source>
</evidence>
<comment type="subunit">
    <text evidence="3">Homotrimer.</text>
</comment>
<dbReference type="AlphaFoldDB" id="A0A8S3QWI0"/>
<dbReference type="GO" id="GO:0001868">
    <property type="term" value="P:regulation of complement activation, lectin pathway"/>
    <property type="evidence" value="ECO:0007669"/>
    <property type="project" value="UniProtKB-ARBA"/>
</dbReference>
<evidence type="ECO:0000256" key="5">
    <source>
        <dbReference type="ARBA" id="ARBA00022734"/>
    </source>
</evidence>
<dbReference type="InterPro" id="IPR051941">
    <property type="entry name" value="BG_Antigen-Binding_Lectin"/>
</dbReference>
<keyword evidence="7" id="KW-1015">Disulfide bond</keyword>
<dbReference type="InterPro" id="IPR008979">
    <property type="entry name" value="Galactose-bd-like_sf"/>
</dbReference>
<dbReference type="Gene3D" id="2.60.120.260">
    <property type="entry name" value="Galactose-binding domain-like"/>
    <property type="match status" value="1"/>
</dbReference>
<feature type="region of interest" description="Disordered" evidence="8">
    <location>
        <begin position="1"/>
        <end position="57"/>
    </location>
</feature>
<dbReference type="SMART" id="SM00607">
    <property type="entry name" value="FTP"/>
    <property type="match status" value="1"/>
</dbReference>
<dbReference type="GO" id="GO:0010185">
    <property type="term" value="P:regulation of cellular defense response"/>
    <property type="evidence" value="ECO:0007669"/>
    <property type="project" value="UniProtKB-ARBA"/>
</dbReference>
<evidence type="ECO:0000256" key="2">
    <source>
        <dbReference type="ARBA" id="ARBA00010147"/>
    </source>
</evidence>
<dbReference type="Proteomes" id="UP000683360">
    <property type="component" value="Unassembled WGS sequence"/>
</dbReference>
<comment type="similarity">
    <text evidence="2">Belongs to the fucolectin family.</text>
</comment>
<protein>
    <recommendedName>
        <fullName evidence="9">Fucolectin tachylectin-4 pentraxin-1 domain-containing protein</fullName>
    </recommendedName>
</protein>
<dbReference type="EMBL" id="CAJPWZ010000712">
    <property type="protein sequence ID" value="CAG2199114.1"/>
    <property type="molecule type" value="Genomic_DNA"/>
</dbReference>
<dbReference type="PANTHER" id="PTHR45713:SF15">
    <property type="entry name" value="F5_8 TYPE C DOMAIN-CONTAINING PROTEIN"/>
    <property type="match status" value="1"/>
</dbReference>
<dbReference type="InterPro" id="IPR006585">
    <property type="entry name" value="FTP1"/>
</dbReference>
<keyword evidence="4" id="KW-0479">Metal-binding</keyword>
<comment type="caution">
    <text evidence="10">The sequence shown here is derived from an EMBL/GenBank/DDBJ whole genome shotgun (WGS) entry which is preliminary data.</text>
</comment>
<reference evidence="10" key="1">
    <citation type="submission" date="2021-03" db="EMBL/GenBank/DDBJ databases">
        <authorList>
            <person name="Bekaert M."/>
        </authorList>
    </citation>
    <scope>NUCLEOTIDE SEQUENCE</scope>
</reference>
<dbReference type="OrthoDB" id="6130694at2759"/>
<dbReference type="PANTHER" id="PTHR45713">
    <property type="entry name" value="FTP DOMAIN-CONTAINING PROTEIN"/>
    <property type="match status" value="1"/>
</dbReference>
<name>A0A8S3QWI0_MYTED</name>
<evidence type="ECO:0000256" key="4">
    <source>
        <dbReference type="ARBA" id="ARBA00022723"/>
    </source>
</evidence>
<evidence type="ECO:0000259" key="9">
    <source>
        <dbReference type="SMART" id="SM00607"/>
    </source>
</evidence>
<dbReference type="Pfam" id="PF22633">
    <property type="entry name" value="F5_F8_type_C_2"/>
    <property type="match status" value="1"/>
</dbReference>
<evidence type="ECO:0000256" key="1">
    <source>
        <dbReference type="ARBA" id="ARBA00002219"/>
    </source>
</evidence>
<evidence type="ECO:0000256" key="7">
    <source>
        <dbReference type="ARBA" id="ARBA00023157"/>
    </source>
</evidence>
<dbReference type="GO" id="GO:0042806">
    <property type="term" value="F:fucose binding"/>
    <property type="evidence" value="ECO:0007669"/>
    <property type="project" value="UniProtKB-ARBA"/>
</dbReference>
<evidence type="ECO:0000256" key="3">
    <source>
        <dbReference type="ARBA" id="ARBA00011233"/>
    </source>
</evidence>
<evidence type="ECO:0000256" key="8">
    <source>
        <dbReference type="SAM" id="MobiDB-lite"/>
    </source>
</evidence>
<organism evidence="10 11">
    <name type="scientific">Mytilus edulis</name>
    <name type="common">Blue mussel</name>
    <dbReference type="NCBI Taxonomy" id="6550"/>
    <lineage>
        <taxon>Eukaryota</taxon>
        <taxon>Metazoa</taxon>
        <taxon>Spiralia</taxon>
        <taxon>Lophotrochozoa</taxon>
        <taxon>Mollusca</taxon>
        <taxon>Bivalvia</taxon>
        <taxon>Autobranchia</taxon>
        <taxon>Pteriomorphia</taxon>
        <taxon>Mytilida</taxon>
        <taxon>Mytiloidea</taxon>
        <taxon>Mytilidae</taxon>
        <taxon>Mytilinae</taxon>
        <taxon>Mytilus</taxon>
    </lineage>
</organism>
<keyword evidence="6" id="KW-0106">Calcium</keyword>
<keyword evidence="11" id="KW-1185">Reference proteome</keyword>
<accession>A0A8S3QWI0</accession>
<feature type="compositionally biased region" description="Basic and acidic residues" evidence="8">
    <location>
        <begin position="10"/>
        <end position="57"/>
    </location>
</feature>
<comment type="function">
    <text evidence="1">Acts as a defensive agent. Recognizes blood group fucosylated oligosaccharides including A, B, H and Lewis B-type antigens. Does not recognize Lewis A antigen and has low affinity for monovalent haptens.</text>
</comment>
<proteinExistence type="inferred from homology"/>
<gene>
    <name evidence="10" type="ORF">MEDL_13843</name>
</gene>
<dbReference type="SUPFAM" id="SSF49785">
    <property type="entry name" value="Galactose-binding domain-like"/>
    <property type="match status" value="1"/>
</dbReference>
<evidence type="ECO:0000313" key="10">
    <source>
        <dbReference type="EMBL" id="CAG2199114.1"/>
    </source>
</evidence>
<feature type="domain" description="Fucolectin tachylectin-4 pentraxin-1" evidence="9">
    <location>
        <begin position="131"/>
        <end position="264"/>
    </location>
</feature>
<sequence>MEVTNTNFVDPKDVLPYRVGDVNERKEAQQTRENVDERKRKAKEDAQETRKRYVESGKKPKVEDKYYNSRDEPYQIIVSDKDGETDLCKSVSNVVKNLEQKTTTQLEQILTLLQQRKDNECIKDLKFVETLQEVAEGKSVKQSSLYQGKYYPAELAVDGNTGTFSHTKTEENPYWWVDLGKLYKVKQIVVYSRTNCCGSYLKNMDVTVGTSLDNMSLCIHYKGPASTGGHFNLDCKAAMVGRYVKLSINRKNSIMQLAELKVFAYRQKI</sequence>